<protein>
    <recommendedName>
        <fullName evidence="1">site-specific DNA-methyltransferase (adenine-specific)</fullName>
        <ecNumber evidence="1">2.1.1.72</ecNumber>
    </recommendedName>
</protein>
<dbReference type="PANTHER" id="PTHR33841">
    <property type="entry name" value="DNA METHYLTRANSFERASE YEEA-RELATED"/>
    <property type="match status" value="1"/>
</dbReference>
<keyword evidence="4" id="KW-0949">S-adenosyl-L-methionine</keyword>
<dbReference type="EMBL" id="JDRY01000012">
    <property type="protein sequence ID" value="KGN00950.1"/>
    <property type="molecule type" value="Genomic_DNA"/>
</dbReference>
<keyword evidence="2" id="KW-0489">Methyltransferase</keyword>
<dbReference type="Pfam" id="PF07669">
    <property type="entry name" value="Eco57I"/>
    <property type="match status" value="1"/>
</dbReference>
<comment type="catalytic activity">
    <reaction evidence="5">
        <text>a 2'-deoxyadenosine in DNA + S-adenosyl-L-methionine = an N(6)-methyl-2'-deoxyadenosine in DNA + S-adenosyl-L-homocysteine + H(+)</text>
        <dbReference type="Rhea" id="RHEA:15197"/>
        <dbReference type="Rhea" id="RHEA-COMP:12418"/>
        <dbReference type="Rhea" id="RHEA-COMP:12419"/>
        <dbReference type="ChEBI" id="CHEBI:15378"/>
        <dbReference type="ChEBI" id="CHEBI:57856"/>
        <dbReference type="ChEBI" id="CHEBI:59789"/>
        <dbReference type="ChEBI" id="CHEBI:90615"/>
        <dbReference type="ChEBI" id="CHEBI:90616"/>
        <dbReference type="EC" id="2.1.1.72"/>
    </reaction>
</comment>
<sequence>MFDFSKAYNIYSKLTNEFFKGKEIEEIKSKSQYFTPILEAEKLIDDLKIKKIKTVKILDPSCGNGVLLLKLLEKISSYYQPENLIIHVYDIDIKLLNNVKKIINAIDFTTTKLSIRYFNLDFLESDDNSKYDYIIMNPPYKKINVQNVPNNFKNFLNGQPNLYHLFIIKALDMLMLDGTLCILSPKNYLSGRYTEKLRQYIISNFSITKIHTFNDRRTIFGSKITQEICIIHIKKSNEEDVIISYNNNPKFIVSINEIVLENDTKIIYTPRNMEDYRLIKRFEKFPIDSIGKDIFMKVGKVVQFRIKGKEFNLRDKEFFHFKNGVPLIVYRHINGKSINYKALTDKPKNNAITLLDDKSNTSALIKNSNYVLIRKNIDKKYDKLIHSIGYFKELKSKVIALDNGIAYLTNSDDSLKKNEVLGLQCILMSKQFDDYYRMINSSHTLNVYELENMHFPDIDTIRLIGNKMITNSLTIEQATEIFEEYL</sequence>
<dbReference type="InterPro" id="IPR029063">
    <property type="entry name" value="SAM-dependent_MTases_sf"/>
</dbReference>
<evidence type="ECO:0000256" key="1">
    <source>
        <dbReference type="ARBA" id="ARBA00011900"/>
    </source>
</evidence>
<dbReference type="SUPFAM" id="SSF53335">
    <property type="entry name" value="S-adenosyl-L-methionine-dependent methyltransferases"/>
    <property type="match status" value="1"/>
</dbReference>
<evidence type="ECO:0000256" key="2">
    <source>
        <dbReference type="ARBA" id="ARBA00022603"/>
    </source>
</evidence>
<dbReference type="GO" id="GO:0009007">
    <property type="term" value="F:site-specific DNA-methyltransferase (adenine-specific) activity"/>
    <property type="evidence" value="ECO:0007669"/>
    <property type="project" value="UniProtKB-EC"/>
</dbReference>
<dbReference type="AlphaFoldDB" id="A0A0A0IHL2"/>
<dbReference type="GO" id="GO:0032259">
    <property type="term" value="P:methylation"/>
    <property type="evidence" value="ECO:0007669"/>
    <property type="project" value="UniProtKB-KW"/>
</dbReference>
<evidence type="ECO:0000259" key="6">
    <source>
        <dbReference type="Pfam" id="PF07669"/>
    </source>
</evidence>
<evidence type="ECO:0000256" key="3">
    <source>
        <dbReference type="ARBA" id="ARBA00022679"/>
    </source>
</evidence>
<dbReference type="Proteomes" id="UP000030014">
    <property type="component" value="Unassembled WGS sequence"/>
</dbReference>
<dbReference type="InterPro" id="IPR002052">
    <property type="entry name" value="DNA_methylase_N6_adenine_CS"/>
</dbReference>
<dbReference type="PROSITE" id="PS00092">
    <property type="entry name" value="N6_MTASE"/>
    <property type="match status" value="1"/>
</dbReference>
<dbReference type="RefSeq" id="WP_039259058.1">
    <property type="nucleotide sequence ID" value="NZ_JDRY01000012.1"/>
</dbReference>
<evidence type="ECO:0000313" key="8">
    <source>
        <dbReference type="Proteomes" id="UP000030014"/>
    </source>
</evidence>
<proteinExistence type="predicted"/>
<dbReference type="PANTHER" id="PTHR33841:SF1">
    <property type="entry name" value="DNA METHYLTRANSFERASE A"/>
    <property type="match status" value="1"/>
</dbReference>
<comment type="caution">
    <text evidence="7">The sequence shown here is derived from an EMBL/GenBank/DDBJ whole genome shotgun (WGS) entry which is preliminary data.</text>
</comment>
<evidence type="ECO:0000256" key="4">
    <source>
        <dbReference type="ARBA" id="ARBA00022691"/>
    </source>
</evidence>
<reference evidence="7 8" key="1">
    <citation type="submission" date="2014-01" db="EMBL/GenBank/DDBJ databases">
        <title>Plasmidome dynamics in the species complex Clostridium novyi sensu lato converts strains of independent lineages into distinctly different pathogens.</title>
        <authorList>
            <person name="Skarin H."/>
            <person name="Segerman B."/>
        </authorList>
    </citation>
    <scope>NUCLEOTIDE SEQUENCE [LARGE SCALE GENOMIC DNA]</scope>
    <source>
        <strain evidence="7 8">DC5</strain>
    </source>
</reference>
<keyword evidence="3" id="KW-0808">Transferase</keyword>
<dbReference type="GO" id="GO:0003676">
    <property type="term" value="F:nucleic acid binding"/>
    <property type="evidence" value="ECO:0007669"/>
    <property type="project" value="InterPro"/>
</dbReference>
<dbReference type="InterPro" id="IPR050953">
    <property type="entry name" value="N4_N6_ade-DNA_methylase"/>
</dbReference>
<dbReference type="PRINTS" id="PR00507">
    <property type="entry name" value="N12N6MTFRASE"/>
</dbReference>
<evidence type="ECO:0000313" key="7">
    <source>
        <dbReference type="EMBL" id="KGN00950.1"/>
    </source>
</evidence>
<evidence type="ECO:0000256" key="5">
    <source>
        <dbReference type="ARBA" id="ARBA00047942"/>
    </source>
</evidence>
<gene>
    <name evidence="7" type="ORF">Z955_02275</name>
</gene>
<dbReference type="EC" id="2.1.1.72" evidence="1"/>
<feature type="domain" description="Type II methyltransferase M.TaqI-like" evidence="6">
    <location>
        <begin position="97"/>
        <end position="220"/>
    </location>
</feature>
<dbReference type="Gene3D" id="3.40.50.150">
    <property type="entry name" value="Vaccinia Virus protein VP39"/>
    <property type="match status" value="1"/>
</dbReference>
<organism evidence="7 8">
    <name type="scientific">Clostridium botulinum C/D str. DC5</name>
    <dbReference type="NCBI Taxonomy" id="1443128"/>
    <lineage>
        <taxon>Bacteria</taxon>
        <taxon>Bacillati</taxon>
        <taxon>Bacillota</taxon>
        <taxon>Clostridia</taxon>
        <taxon>Eubacteriales</taxon>
        <taxon>Clostridiaceae</taxon>
        <taxon>Clostridium</taxon>
    </lineage>
</organism>
<name>A0A0A0IHL2_CLOBO</name>
<dbReference type="InterPro" id="IPR011639">
    <property type="entry name" value="MethylTrfase_TaqI-like_dom"/>
</dbReference>
<accession>A0A0A0IHL2</accession>
<dbReference type="GO" id="GO:0006304">
    <property type="term" value="P:DNA modification"/>
    <property type="evidence" value="ECO:0007669"/>
    <property type="project" value="InterPro"/>
</dbReference>